<accession>A0A9J5Y885</accession>
<evidence type="ECO:0000313" key="3">
    <source>
        <dbReference type="Proteomes" id="UP000824120"/>
    </source>
</evidence>
<evidence type="ECO:0000256" key="1">
    <source>
        <dbReference type="SAM" id="MobiDB-lite"/>
    </source>
</evidence>
<name>A0A9J5Y885_SOLCO</name>
<evidence type="ECO:0000313" key="2">
    <source>
        <dbReference type="EMBL" id="KAG5596290.1"/>
    </source>
</evidence>
<dbReference type="OrthoDB" id="1326540at2759"/>
<reference evidence="2 3" key="1">
    <citation type="submission" date="2020-09" db="EMBL/GenBank/DDBJ databases">
        <title>De no assembly of potato wild relative species, Solanum commersonii.</title>
        <authorList>
            <person name="Cho K."/>
        </authorList>
    </citation>
    <scope>NUCLEOTIDE SEQUENCE [LARGE SCALE GENOMIC DNA]</scope>
    <source>
        <strain evidence="2">LZ3.2</strain>
        <tissue evidence="2">Leaf</tissue>
    </source>
</reference>
<dbReference type="AlphaFoldDB" id="A0A9J5Y885"/>
<comment type="caution">
    <text evidence="2">The sequence shown here is derived from an EMBL/GenBank/DDBJ whole genome shotgun (WGS) entry which is preliminary data.</text>
</comment>
<sequence length="189" mass="20679">MEGHLPIPTQGHDRTVPLDADIIHGDVQDRVERDGPAQDPPNIIATPVLQDTLARMLGLLEGMAQVGTLPVTFDVSQTRVRGQTPDTMVAPDSQTPRTQPTTVVAPRLDNMEFPVSHVATSGVPFQNVVNVAKELEMIRREGFEQCDDKRTRHSGDYGGAQPRSRGYLGRGYHSQSSRPIHAVIPAFEA</sequence>
<proteinExistence type="predicted"/>
<feature type="non-terminal residue" evidence="2">
    <location>
        <position position="1"/>
    </location>
</feature>
<feature type="region of interest" description="Disordered" evidence="1">
    <location>
        <begin position="147"/>
        <end position="174"/>
    </location>
</feature>
<protein>
    <submittedName>
        <fullName evidence="2">Uncharacterized protein</fullName>
    </submittedName>
</protein>
<dbReference type="Proteomes" id="UP000824120">
    <property type="component" value="Chromosome 7"/>
</dbReference>
<organism evidence="2 3">
    <name type="scientific">Solanum commersonii</name>
    <name type="common">Commerson's wild potato</name>
    <name type="synonym">Commerson's nightshade</name>
    <dbReference type="NCBI Taxonomy" id="4109"/>
    <lineage>
        <taxon>Eukaryota</taxon>
        <taxon>Viridiplantae</taxon>
        <taxon>Streptophyta</taxon>
        <taxon>Embryophyta</taxon>
        <taxon>Tracheophyta</taxon>
        <taxon>Spermatophyta</taxon>
        <taxon>Magnoliopsida</taxon>
        <taxon>eudicotyledons</taxon>
        <taxon>Gunneridae</taxon>
        <taxon>Pentapetalae</taxon>
        <taxon>asterids</taxon>
        <taxon>lamiids</taxon>
        <taxon>Solanales</taxon>
        <taxon>Solanaceae</taxon>
        <taxon>Solanoideae</taxon>
        <taxon>Solaneae</taxon>
        <taxon>Solanum</taxon>
    </lineage>
</organism>
<gene>
    <name evidence="2" type="ORF">H5410_037522</name>
</gene>
<keyword evidence="3" id="KW-1185">Reference proteome</keyword>
<dbReference type="EMBL" id="JACXVP010000007">
    <property type="protein sequence ID" value="KAG5596290.1"/>
    <property type="molecule type" value="Genomic_DNA"/>
</dbReference>